<sequence>MSKLFVPPNSYNFWQDYMNVIPLVHLSHPVKLFARIIMQNVFPIDHHSNLWLARGRFIYALLTDVQIDFASIAIRLMKAMFIEISISLPYGSLISRQMRLQGTKDFEATTDHADTTEPGPSGGCSTSAPISLEDVMVKLNVMVTQMTEFSSILTILQKDVNELMTKVMRSSGEPHLANEDNDREQLMSD</sequence>
<gene>
    <name evidence="1" type="ORF">FH972_005558</name>
</gene>
<dbReference type="EMBL" id="CM017322">
    <property type="protein sequence ID" value="KAE8009104.1"/>
    <property type="molecule type" value="Genomic_DNA"/>
</dbReference>
<organism evidence="1 2">
    <name type="scientific">Carpinus fangiana</name>
    <dbReference type="NCBI Taxonomy" id="176857"/>
    <lineage>
        <taxon>Eukaryota</taxon>
        <taxon>Viridiplantae</taxon>
        <taxon>Streptophyta</taxon>
        <taxon>Embryophyta</taxon>
        <taxon>Tracheophyta</taxon>
        <taxon>Spermatophyta</taxon>
        <taxon>Magnoliopsida</taxon>
        <taxon>eudicotyledons</taxon>
        <taxon>Gunneridae</taxon>
        <taxon>Pentapetalae</taxon>
        <taxon>rosids</taxon>
        <taxon>fabids</taxon>
        <taxon>Fagales</taxon>
        <taxon>Betulaceae</taxon>
        <taxon>Carpinus</taxon>
    </lineage>
</organism>
<evidence type="ECO:0000313" key="1">
    <source>
        <dbReference type="EMBL" id="KAE8009104.1"/>
    </source>
</evidence>
<dbReference type="AlphaFoldDB" id="A0A5N6QPZ2"/>
<proteinExistence type="predicted"/>
<evidence type="ECO:0000313" key="2">
    <source>
        <dbReference type="Proteomes" id="UP000327013"/>
    </source>
</evidence>
<name>A0A5N6QPZ2_9ROSI</name>
<accession>A0A5N6QPZ2</accession>
<reference evidence="1 2" key="1">
    <citation type="submission" date="2019-06" db="EMBL/GenBank/DDBJ databases">
        <title>A chromosomal-level reference genome of Carpinus fangiana (Coryloideae, Betulaceae).</title>
        <authorList>
            <person name="Yang X."/>
            <person name="Wang Z."/>
            <person name="Zhang L."/>
            <person name="Hao G."/>
            <person name="Liu J."/>
            <person name="Yang Y."/>
        </authorList>
    </citation>
    <scope>NUCLEOTIDE SEQUENCE [LARGE SCALE GENOMIC DNA]</scope>
    <source>
        <strain evidence="1">Cfa_2016G</strain>
        <tissue evidence="1">Leaf</tissue>
    </source>
</reference>
<dbReference type="Proteomes" id="UP000327013">
    <property type="component" value="Chromosome 2"/>
</dbReference>
<protein>
    <submittedName>
        <fullName evidence="1">Uncharacterized protein</fullName>
    </submittedName>
</protein>
<keyword evidence="2" id="KW-1185">Reference proteome</keyword>